<accession>A0A167YMC8</accession>
<feature type="region of interest" description="Disordered" evidence="1">
    <location>
        <begin position="174"/>
        <end position="315"/>
    </location>
</feature>
<reference evidence="2 3" key="1">
    <citation type="journal article" date="2016" name="Genome Biol. Evol.">
        <title>Divergent and convergent evolution of fungal pathogenicity.</title>
        <authorList>
            <person name="Shang Y."/>
            <person name="Xiao G."/>
            <person name="Zheng P."/>
            <person name="Cen K."/>
            <person name="Zhan S."/>
            <person name="Wang C."/>
        </authorList>
    </citation>
    <scope>NUCLEOTIDE SEQUENCE [LARGE SCALE GENOMIC DNA]</scope>
    <source>
        <strain evidence="2 3">RCEF 264</strain>
    </source>
</reference>
<dbReference type="GO" id="GO:0003677">
    <property type="term" value="F:DNA binding"/>
    <property type="evidence" value="ECO:0007669"/>
    <property type="project" value="UniProtKB-KW"/>
</dbReference>
<proteinExistence type="predicted"/>
<feature type="compositionally biased region" description="Polar residues" evidence="1">
    <location>
        <begin position="220"/>
        <end position="229"/>
    </location>
</feature>
<feature type="region of interest" description="Disordered" evidence="1">
    <location>
        <begin position="22"/>
        <end position="157"/>
    </location>
</feature>
<dbReference type="Proteomes" id="UP000076874">
    <property type="component" value="Unassembled WGS sequence"/>
</dbReference>
<dbReference type="OrthoDB" id="2350934at2759"/>
<feature type="compositionally biased region" description="Gly residues" evidence="1">
    <location>
        <begin position="105"/>
        <end position="114"/>
    </location>
</feature>
<keyword evidence="3" id="KW-1185">Reference proteome</keyword>
<feature type="compositionally biased region" description="Polar residues" evidence="1">
    <location>
        <begin position="22"/>
        <end position="35"/>
    </location>
</feature>
<evidence type="ECO:0000313" key="2">
    <source>
        <dbReference type="EMBL" id="OAA66473.1"/>
    </source>
</evidence>
<feature type="compositionally biased region" description="Low complexity" evidence="1">
    <location>
        <begin position="69"/>
        <end position="80"/>
    </location>
</feature>
<dbReference type="AlphaFoldDB" id="A0A167YMC8"/>
<organism evidence="2 3">
    <name type="scientific">Niveomyces insectorum RCEF 264</name>
    <dbReference type="NCBI Taxonomy" id="1081102"/>
    <lineage>
        <taxon>Eukaryota</taxon>
        <taxon>Fungi</taxon>
        <taxon>Dikarya</taxon>
        <taxon>Ascomycota</taxon>
        <taxon>Pezizomycotina</taxon>
        <taxon>Sordariomycetes</taxon>
        <taxon>Hypocreomycetidae</taxon>
        <taxon>Hypocreales</taxon>
        <taxon>Cordycipitaceae</taxon>
        <taxon>Niveomyces</taxon>
    </lineage>
</organism>
<name>A0A167YMC8_9HYPO</name>
<feature type="compositionally biased region" description="Gly residues" evidence="1">
    <location>
        <begin position="303"/>
        <end position="315"/>
    </location>
</feature>
<keyword evidence="2" id="KW-0238">DNA-binding</keyword>
<comment type="caution">
    <text evidence="2">The sequence shown here is derived from an EMBL/GenBank/DDBJ whole genome shotgun (WGS) entry which is preliminary data.</text>
</comment>
<sequence length="315" mass="32104">MHWQLGEADMARRAGVTPFSLTATAIEPSSSQQLLRRSPPRGLYQQHQQTHTHHHSQGSIRADTGSAGGSSSSGAPSPRYGRGGHPAVPLPPPPPLLHGDRTLTGFGGGSGVGSGSVTRPVAGGGRWEGERSTGPRSMRSGGAEGGGPTDPSNPMYHYQQQPFQQHYQSVVLGLPPIQTGSGPPPLQHQHQQMERMGASGPAGGQGGAAGALPSFAEITTGVSPYSTPAYSLGASPAPSQTASPGPGPLLPGLSSYPPGHGGSGGRSSEPPTSAGGSGKRRASPNMEPREQRRRYLQSPRYDGGSGVGRGGGGSY</sequence>
<evidence type="ECO:0000313" key="3">
    <source>
        <dbReference type="Proteomes" id="UP000076874"/>
    </source>
</evidence>
<feature type="compositionally biased region" description="Gly residues" evidence="1">
    <location>
        <begin position="200"/>
        <end position="209"/>
    </location>
</feature>
<gene>
    <name evidence="2" type="ORF">SPI_01049</name>
</gene>
<dbReference type="EMBL" id="AZHD01000002">
    <property type="protein sequence ID" value="OAA66473.1"/>
    <property type="molecule type" value="Genomic_DNA"/>
</dbReference>
<evidence type="ECO:0000256" key="1">
    <source>
        <dbReference type="SAM" id="MobiDB-lite"/>
    </source>
</evidence>
<protein>
    <submittedName>
        <fullName evidence="2">Myb DNA-binding domain containing protein</fullName>
    </submittedName>
</protein>